<dbReference type="SUPFAM" id="SSF52540">
    <property type="entry name" value="P-loop containing nucleoside triphosphate hydrolases"/>
    <property type="match status" value="1"/>
</dbReference>
<evidence type="ECO:0000256" key="2">
    <source>
        <dbReference type="ARBA" id="ARBA00011043"/>
    </source>
</evidence>
<dbReference type="Gene3D" id="3.30.1360.120">
    <property type="entry name" value="Probable tRNA modification gtpase trme, domain 1"/>
    <property type="match status" value="1"/>
</dbReference>
<comment type="caution">
    <text evidence="8">The sequence shown here is derived from an EMBL/GenBank/DDBJ whole genome shotgun (WGS) entry which is preliminary data.</text>
</comment>
<keyword evidence="9" id="KW-1185">Reference proteome</keyword>
<dbReference type="GO" id="GO:0005525">
    <property type="term" value="F:GTP binding"/>
    <property type="evidence" value="ECO:0007669"/>
    <property type="project" value="UniProtKB-KW"/>
</dbReference>
<dbReference type="FunFam" id="3.30.1360.120:FF:000007">
    <property type="entry name" value="tRNA modification GTPase GTPBP3, mitochondrial"/>
    <property type="match status" value="1"/>
</dbReference>
<dbReference type="OrthoDB" id="188276at2759"/>
<dbReference type="GO" id="GO:0003924">
    <property type="term" value="F:GTPase activity"/>
    <property type="evidence" value="ECO:0007669"/>
    <property type="project" value="InterPro"/>
</dbReference>
<comment type="similarity">
    <text evidence="2 6">Belongs to the TRAFAC class TrmE-Era-EngA-EngB-Septin-like GTPase superfamily. TrmE GTPase family.</text>
</comment>
<name>A0A9P8AC33_9AGAR</name>
<feature type="domain" description="TrmE-type G" evidence="7">
    <location>
        <begin position="281"/>
        <end position="451"/>
    </location>
</feature>
<evidence type="ECO:0000313" key="9">
    <source>
        <dbReference type="Proteomes" id="UP001049176"/>
    </source>
</evidence>
<dbReference type="GeneID" id="66073077"/>
<comment type="subcellular location">
    <subcellularLocation>
        <location evidence="1">Mitochondrion</location>
    </subcellularLocation>
</comment>
<reference evidence="8" key="1">
    <citation type="journal article" date="2021" name="Genome Biol. Evol.">
        <title>The assembled and annotated genome of the fairy-ring fungus Marasmius oreades.</title>
        <authorList>
            <person name="Hiltunen M."/>
            <person name="Ament-Velasquez S.L."/>
            <person name="Johannesson H."/>
        </authorList>
    </citation>
    <scope>NUCLEOTIDE SEQUENCE</scope>
    <source>
        <strain evidence="8">03SP1</strain>
    </source>
</reference>
<dbReference type="InterPro" id="IPR027417">
    <property type="entry name" value="P-loop_NTPase"/>
</dbReference>
<dbReference type="AlphaFoldDB" id="A0A9P8AC33"/>
<dbReference type="PANTHER" id="PTHR42714">
    <property type="entry name" value="TRNA MODIFICATION GTPASE GTPBP3"/>
    <property type="match status" value="1"/>
</dbReference>
<dbReference type="PANTHER" id="PTHR42714:SF2">
    <property type="entry name" value="TRNA MODIFICATION GTPASE GTPBP3, MITOCHONDRIAL"/>
    <property type="match status" value="1"/>
</dbReference>
<evidence type="ECO:0000256" key="3">
    <source>
        <dbReference type="ARBA" id="ARBA00022694"/>
    </source>
</evidence>
<dbReference type="PROSITE" id="PS51709">
    <property type="entry name" value="G_TRME"/>
    <property type="match status" value="1"/>
</dbReference>
<dbReference type="NCBIfam" id="NF003661">
    <property type="entry name" value="PRK05291.1-3"/>
    <property type="match status" value="1"/>
</dbReference>
<dbReference type="InterPro" id="IPR027266">
    <property type="entry name" value="TrmE/GcvT-like"/>
</dbReference>
<evidence type="ECO:0000313" key="8">
    <source>
        <dbReference type="EMBL" id="KAG7096582.1"/>
    </source>
</evidence>
<dbReference type="KEGG" id="more:E1B28_004001"/>
<dbReference type="InterPro" id="IPR018948">
    <property type="entry name" value="GTP-bd_TrmE_N"/>
</dbReference>
<keyword evidence="3 6" id="KW-0819">tRNA processing</keyword>
<gene>
    <name evidence="8" type="ORF">E1B28_004001</name>
</gene>
<dbReference type="GO" id="GO:0005739">
    <property type="term" value="C:mitochondrion"/>
    <property type="evidence" value="ECO:0007669"/>
    <property type="project" value="UniProtKB-SubCell"/>
</dbReference>
<evidence type="ECO:0000256" key="4">
    <source>
        <dbReference type="ARBA" id="ARBA00022741"/>
    </source>
</evidence>
<dbReference type="CDD" id="cd14858">
    <property type="entry name" value="TrmE_N"/>
    <property type="match status" value="1"/>
</dbReference>
<dbReference type="InterPro" id="IPR006073">
    <property type="entry name" value="GTP-bd"/>
</dbReference>
<protein>
    <recommendedName>
        <fullName evidence="7">TrmE-type G domain-containing protein</fullName>
    </recommendedName>
</protein>
<dbReference type="InterPro" id="IPR027368">
    <property type="entry name" value="MnmE_dom2"/>
</dbReference>
<dbReference type="RefSeq" id="XP_043013052.1">
    <property type="nucleotide sequence ID" value="XM_043148453.1"/>
</dbReference>
<dbReference type="Proteomes" id="UP001049176">
    <property type="component" value="Chromosome 2"/>
</dbReference>
<evidence type="ECO:0000256" key="5">
    <source>
        <dbReference type="ARBA" id="ARBA00023134"/>
    </source>
</evidence>
<dbReference type="GO" id="GO:0030488">
    <property type="term" value="P:tRNA methylation"/>
    <property type="evidence" value="ECO:0007669"/>
    <property type="project" value="TreeGrafter"/>
</dbReference>
<dbReference type="Gene3D" id="1.20.120.430">
    <property type="entry name" value="tRNA modification GTPase MnmE domain 2"/>
    <property type="match status" value="1"/>
</dbReference>
<dbReference type="Pfam" id="PF10396">
    <property type="entry name" value="TrmE_N"/>
    <property type="match status" value="1"/>
</dbReference>
<dbReference type="NCBIfam" id="TIGR00231">
    <property type="entry name" value="small_GTP"/>
    <property type="match status" value="1"/>
</dbReference>
<dbReference type="SUPFAM" id="SSF116878">
    <property type="entry name" value="TrmE connector domain"/>
    <property type="match status" value="1"/>
</dbReference>
<dbReference type="GO" id="GO:0002098">
    <property type="term" value="P:tRNA wobble uridine modification"/>
    <property type="evidence" value="ECO:0007669"/>
    <property type="project" value="TreeGrafter"/>
</dbReference>
<dbReference type="InterPro" id="IPR005225">
    <property type="entry name" value="Small_GTP-bd"/>
</dbReference>
<dbReference type="Pfam" id="PF12631">
    <property type="entry name" value="MnmE_helical"/>
    <property type="match status" value="1"/>
</dbReference>
<proteinExistence type="inferred from homology"/>
<organism evidence="8 9">
    <name type="scientific">Marasmius oreades</name>
    <name type="common">fairy-ring Marasmius</name>
    <dbReference type="NCBI Taxonomy" id="181124"/>
    <lineage>
        <taxon>Eukaryota</taxon>
        <taxon>Fungi</taxon>
        <taxon>Dikarya</taxon>
        <taxon>Basidiomycota</taxon>
        <taxon>Agaricomycotina</taxon>
        <taxon>Agaricomycetes</taxon>
        <taxon>Agaricomycetidae</taxon>
        <taxon>Agaricales</taxon>
        <taxon>Marasmiineae</taxon>
        <taxon>Marasmiaceae</taxon>
        <taxon>Marasmius</taxon>
    </lineage>
</organism>
<dbReference type="InterPro" id="IPR031168">
    <property type="entry name" value="G_TrmE"/>
</dbReference>
<dbReference type="InterPro" id="IPR004520">
    <property type="entry name" value="GTPase_MnmE"/>
</dbReference>
<keyword evidence="4 6" id="KW-0547">Nucleotide-binding</keyword>
<dbReference type="CDD" id="cd04164">
    <property type="entry name" value="trmE"/>
    <property type="match status" value="1"/>
</dbReference>
<dbReference type="InterPro" id="IPR025867">
    <property type="entry name" value="MnmE_helical"/>
</dbReference>
<evidence type="ECO:0000256" key="1">
    <source>
        <dbReference type="ARBA" id="ARBA00004173"/>
    </source>
</evidence>
<dbReference type="EMBL" id="CM032182">
    <property type="protein sequence ID" value="KAG7096582.1"/>
    <property type="molecule type" value="Genomic_DNA"/>
</dbReference>
<dbReference type="Pfam" id="PF01926">
    <property type="entry name" value="MMR_HSR1"/>
    <property type="match status" value="1"/>
</dbReference>
<evidence type="ECO:0000256" key="6">
    <source>
        <dbReference type="RuleBase" id="RU003313"/>
    </source>
</evidence>
<accession>A0A9P8AC33</accession>
<evidence type="ECO:0000259" key="7">
    <source>
        <dbReference type="PROSITE" id="PS51709"/>
    </source>
</evidence>
<dbReference type="NCBIfam" id="TIGR00450">
    <property type="entry name" value="mnmE_trmE_thdF"/>
    <property type="match status" value="1"/>
</dbReference>
<keyword evidence="5 6" id="KW-0342">GTP-binding</keyword>
<dbReference type="HAMAP" id="MF_00379">
    <property type="entry name" value="GTPase_MnmE"/>
    <property type="match status" value="1"/>
</dbReference>
<dbReference type="Gene3D" id="3.40.50.300">
    <property type="entry name" value="P-loop containing nucleotide triphosphate hydrolases"/>
    <property type="match status" value="1"/>
</dbReference>
<sequence length="533" mass="58630">MYRILTGNASRLATIPSRLSIVQNAHPRRSTVFSGKFWSSSSSWKFTKHDTAVLSDAQRRTIYALSSPPGKAGVGVIRISGPDASAVRDALLRSSRGSSLPPPEPWKLQRCRVVHPKSPEQVLDDGLAVFFRGPKSFTTEDVLEIHIHSGRAIVAAVLNAISNLPFCRPAEPGEFTRRAFDGGRLDLTQVEGLRDLIHAETESQRVVALRTAGGELRERFERLRTDIIHCLAMVEALIDFGEGEDLEEGVFEQAREETKRLSETIQSYLNDNRRGEIIRNGIRLAIFGPPNAGKSSLLNFLAQRDAAIVTPIPGTTRDILEVSLDIGGLPVVVADTAGLRQTEDVVESIGVERAKRIVQESDISLCVLSLPETLPSVSQTQLQIPSSVLPLITTNTCFLLNKTDLFHSPTTRLDTRLRLPEGLPDLKFWSVSLSTGEGLSKFLQGLGSTLQEHFNLQADQSSGQMPMITHARHRSHLETASRFIEAFLQYDVNDVVLGAEELRYAAQAVGKISGLIDVEDVLDAVFRDFCIGK</sequence>